<evidence type="ECO:0000256" key="17">
    <source>
        <dbReference type="ARBA" id="ARBA00029787"/>
    </source>
</evidence>
<dbReference type="InParanoid" id="A0A1S3W4Y7"/>
<evidence type="ECO:0000256" key="14">
    <source>
        <dbReference type="ARBA" id="ARBA00023136"/>
    </source>
</evidence>
<dbReference type="AlphaFoldDB" id="A0A1S3W4Y7"/>
<protein>
    <recommendedName>
        <fullName evidence="6">ADP-ribosyl cyclase/cyclic ADP-ribose hydrolase 1</fullName>
        <ecNumber evidence="5">2.4.99.20</ecNumber>
        <ecNumber evidence="4">3.2.2.6</ecNumber>
    </recommendedName>
    <alternativeName>
        <fullName evidence="21">2'-phospho-ADP-ribosyl cyclase</fullName>
    </alternativeName>
    <alternativeName>
        <fullName evidence="19">2'-phospho-ADP-ribosyl cyclase/2'-phospho-cyclic-ADP-ribose transferase</fullName>
    </alternativeName>
    <alternativeName>
        <fullName evidence="17">2'-phospho-cyclic-ADP-ribose transferase</fullName>
    </alternativeName>
    <alternativeName>
        <fullName evidence="20">ADP-ribosyl cyclase 1</fullName>
    </alternativeName>
    <alternativeName>
        <fullName evidence="18">Cyclic ADP-ribose hydrolase 1</fullName>
    </alternativeName>
</protein>
<dbReference type="GeneID" id="107522255"/>
<evidence type="ECO:0000256" key="1">
    <source>
        <dbReference type="ARBA" id="ARBA00004606"/>
    </source>
</evidence>
<sequence>MADTSFSPVPQREEDPGYRVSRRNKIWFVLGVVLLVLVVGGVVVWVVLRHMKRNSWHGRGTTANFSLVLQSRCSSYRRDPQTVPGPVDCTKIVEAFENAFIFKDPCKITEEDYEPLLKLTKQSIPCGKVLLWSKTKAMAHRFTQQRQDLFTLEDALLGYLADGLSWCGFPDSNAMNYQSCPTRGDCKENPVSVFWDVASKTFAQGACGVVNVLLNGTRSNAFDENSTFGRVELHTLKASALHVWLLHDQEGEPSDTCSGSSIAHLESIASGKSMTFNCQDIKSLDEMRV</sequence>
<evidence type="ECO:0000256" key="18">
    <source>
        <dbReference type="ARBA" id="ARBA00030272"/>
    </source>
</evidence>
<dbReference type="EC" id="3.2.2.6" evidence="4"/>
<evidence type="ECO:0000256" key="2">
    <source>
        <dbReference type="ARBA" id="ARBA00005406"/>
    </source>
</evidence>
<keyword evidence="10" id="KW-0521">NADP</keyword>
<dbReference type="GO" id="GO:0016849">
    <property type="term" value="F:phosphorus-oxygen lyase activity"/>
    <property type="evidence" value="ECO:0007669"/>
    <property type="project" value="TreeGrafter"/>
</dbReference>
<evidence type="ECO:0000256" key="9">
    <source>
        <dbReference type="ARBA" id="ARBA00022801"/>
    </source>
</evidence>
<dbReference type="PANTHER" id="PTHR10912">
    <property type="entry name" value="ADP-RIBOSYL CYCLASE"/>
    <property type="match status" value="1"/>
</dbReference>
<reference evidence="25" key="1">
    <citation type="submission" date="2025-08" db="UniProtKB">
        <authorList>
            <consortium name="RefSeq"/>
        </authorList>
    </citation>
    <scope>IDENTIFICATION</scope>
</reference>
<feature type="transmembrane region" description="Helical" evidence="23">
    <location>
        <begin position="26"/>
        <end position="48"/>
    </location>
</feature>
<dbReference type="Gene3D" id="1.20.82.10">
    <property type="entry name" value="ADP Ribosyl Cyclase, Chain A, domain 1"/>
    <property type="match status" value="1"/>
</dbReference>
<evidence type="ECO:0000256" key="19">
    <source>
        <dbReference type="ARBA" id="ARBA00030418"/>
    </source>
</evidence>
<dbReference type="FunCoup" id="A0A1S3W4Y7">
    <property type="interactions" value="368"/>
</dbReference>
<evidence type="ECO:0000256" key="23">
    <source>
        <dbReference type="SAM" id="Phobius"/>
    </source>
</evidence>
<name>A0A1S3W4Y7_ERIEU</name>
<dbReference type="Proteomes" id="UP001652624">
    <property type="component" value="Chromosome 3"/>
</dbReference>
<evidence type="ECO:0000256" key="20">
    <source>
        <dbReference type="ARBA" id="ARBA00031355"/>
    </source>
</evidence>
<keyword evidence="24" id="KW-1185">Reference proteome</keyword>
<dbReference type="GO" id="GO:0061809">
    <property type="term" value="F:NAD+ nucleosidase activity, cyclic ADP-ribose generating"/>
    <property type="evidence" value="ECO:0007669"/>
    <property type="project" value="UniProtKB-EC"/>
</dbReference>
<dbReference type="OrthoDB" id="10028716at2759"/>
<evidence type="ECO:0000256" key="4">
    <source>
        <dbReference type="ARBA" id="ARBA00011982"/>
    </source>
</evidence>
<evidence type="ECO:0000256" key="8">
    <source>
        <dbReference type="ARBA" id="ARBA00022692"/>
    </source>
</evidence>
<evidence type="ECO:0000256" key="22">
    <source>
        <dbReference type="ARBA" id="ARBA00049238"/>
    </source>
</evidence>
<keyword evidence="16" id="KW-0325">Glycoprotein</keyword>
<accession>A0A1S3W4Y7</accession>
<comment type="similarity">
    <text evidence="2">Belongs to the ADP-ribosyl cyclase family.</text>
</comment>
<dbReference type="CDD" id="cd04759">
    <property type="entry name" value="Rib_hydrolase"/>
    <property type="match status" value="1"/>
</dbReference>
<dbReference type="RefSeq" id="XP_016041392.2">
    <property type="nucleotide sequence ID" value="XM_016185906.2"/>
</dbReference>
<evidence type="ECO:0000256" key="5">
    <source>
        <dbReference type="ARBA" id="ARBA00012600"/>
    </source>
</evidence>
<dbReference type="InterPro" id="IPR003193">
    <property type="entry name" value="ADP-ribosyl_cyclase"/>
</dbReference>
<comment type="catalytic activity">
    <reaction evidence="22">
        <text>NAD(+) + H2O = ADP-D-ribose + nicotinamide + H(+)</text>
        <dbReference type="Rhea" id="RHEA:16301"/>
        <dbReference type="ChEBI" id="CHEBI:15377"/>
        <dbReference type="ChEBI" id="CHEBI:15378"/>
        <dbReference type="ChEBI" id="CHEBI:17154"/>
        <dbReference type="ChEBI" id="CHEBI:57540"/>
        <dbReference type="ChEBI" id="CHEBI:57967"/>
        <dbReference type="EC" id="3.2.2.6"/>
    </reaction>
</comment>
<comment type="subunit">
    <text evidence="3">Homodimer.</text>
</comment>
<dbReference type="GO" id="GO:0016740">
    <property type="term" value="F:transferase activity"/>
    <property type="evidence" value="ECO:0007669"/>
    <property type="project" value="UniProtKB-KW"/>
</dbReference>
<dbReference type="EC" id="2.4.99.20" evidence="5"/>
<gene>
    <name evidence="25" type="primary">CD38</name>
</gene>
<keyword evidence="11" id="KW-0735">Signal-anchor</keyword>
<evidence type="ECO:0000256" key="12">
    <source>
        <dbReference type="ARBA" id="ARBA00022989"/>
    </source>
</evidence>
<proteinExistence type="inferred from homology"/>
<evidence type="ECO:0000256" key="16">
    <source>
        <dbReference type="ARBA" id="ARBA00023180"/>
    </source>
</evidence>
<evidence type="ECO:0000256" key="11">
    <source>
        <dbReference type="ARBA" id="ARBA00022968"/>
    </source>
</evidence>
<evidence type="ECO:0000256" key="21">
    <source>
        <dbReference type="ARBA" id="ARBA00031840"/>
    </source>
</evidence>
<evidence type="ECO:0000256" key="15">
    <source>
        <dbReference type="ARBA" id="ARBA00023157"/>
    </source>
</evidence>
<keyword evidence="15" id="KW-1015">Disulfide bond</keyword>
<evidence type="ECO:0000313" key="24">
    <source>
        <dbReference type="Proteomes" id="UP001652624"/>
    </source>
</evidence>
<comment type="subcellular location">
    <subcellularLocation>
        <location evidence="1">Membrane</location>
        <topology evidence="1">Single-pass type II membrane protein</topology>
    </subcellularLocation>
</comment>
<evidence type="ECO:0000256" key="6">
    <source>
        <dbReference type="ARBA" id="ARBA00015644"/>
    </source>
</evidence>
<keyword evidence="9 25" id="KW-0378">Hydrolase</keyword>
<dbReference type="CTD" id="952"/>
<organism evidence="24 25">
    <name type="scientific">Erinaceus europaeus</name>
    <name type="common">Western European hedgehog</name>
    <dbReference type="NCBI Taxonomy" id="9365"/>
    <lineage>
        <taxon>Eukaryota</taxon>
        <taxon>Metazoa</taxon>
        <taxon>Chordata</taxon>
        <taxon>Craniata</taxon>
        <taxon>Vertebrata</taxon>
        <taxon>Euteleostomi</taxon>
        <taxon>Mammalia</taxon>
        <taxon>Eutheria</taxon>
        <taxon>Laurasiatheria</taxon>
        <taxon>Eulipotyphla</taxon>
        <taxon>Erinaceidae</taxon>
        <taxon>Erinaceinae</taxon>
        <taxon>Erinaceus</taxon>
    </lineage>
</organism>
<evidence type="ECO:0000256" key="13">
    <source>
        <dbReference type="ARBA" id="ARBA00023027"/>
    </source>
</evidence>
<evidence type="ECO:0000256" key="7">
    <source>
        <dbReference type="ARBA" id="ARBA00022679"/>
    </source>
</evidence>
<dbReference type="GO" id="GO:0005886">
    <property type="term" value="C:plasma membrane"/>
    <property type="evidence" value="ECO:0007669"/>
    <property type="project" value="TreeGrafter"/>
</dbReference>
<evidence type="ECO:0000256" key="3">
    <source>
        <dbReference type="ARBA" id="ARBA00011738"/>
    </source>
</evidence>
<dbReference type="SUPFAM" id="SSF52309">
    <property type="entry name" value="N-(deoxy)ribosyltransferase-like"/>
    <property type="match status" value="1"/>
</dbReference>
<keyword evidence="13" id="KW-0520">NAD</keyword>
<evidence type="ECO:0000313" key="25">
    <source>
        <dbReference type="RefSeq" id="XP_016041392.2"/>
    </source>
</evidence>
<keyword evidence="14 23" id="KW-0472">Membrane</keyword>
<dbReference type="PANTHER" id="PTHR10912:SF5">
    <property type="entry name" value="ADP-RIBOSYL CYCLASE_CYCLIC ADP-RIBOSE HYDROLASE 1"/>
    <property type="match status" value="1"/>
</dbReference>
<evidence type="ECO:0000256" key="10">
    <source>
        <dbReference type="ARBA" id="ARBA00022857"/>
    </source>
</evidence>
<dbReference type="Pfam" id="PF02267">
    <property type="entry name" value="Rib_hydrolayse"/>
    <property type="match status" value="1"/>
</dbReference>
<keyword evidence="12 23" id="KW-1133">Transmembrane helix</keyword>
<dbReference type="GO" id="GO:0030890">
    <property type="term" value="P:positive regulation of B cell proliferation"/>
    <property type="evidence" value="ECO:0007669"/>
    <property type="project" value="TreeGrafter"/>
</dbReference>
<keyword evidence="8 23" id="KW-0812">Transmembrane</keyword>
<keyword evidence="7" id="KW-0808">Transferase</keyword>
<dbReference type="Gene3D" id="3.40.50.720">
    <property type="entry name" value="NAD(P)-binding Rossmann-like Domain"/>
    <property type="match status" value="1"/>
</dbReference>